<protein>
    <recommendedName>
        <fullName evidence="3">Polyketide cyclase/dehydrase</fullName>
    </recommendedName>
</protein>
<evidence type="ECO:0000313" key="2">
    <source>
        <dbReference type="Proteomes" id="UP000035721"/>
    </source>
</evidence>
<dbReference type="Pfam" id="PF10604">
    <property type="entry name" value="Polyketide_cyc2"/>
    <property type="match status" value="1"/>
</dbReference>
<dbReference type="EMBL" id="CAJB01000038">
    <property type="protein sequence ID" value="CCH76558.1"/>
    <property type="molecule type" value="Genomic_DNA"/>
</dbReference>
<evidence type="ECO:0000313" key="1">
    <source>
        <dbReference type="EMBL" id="CCH76558.1"/>
    </source>
</evidence>
<dbReference type="CDD" id="cd07812">
    <property type="entry name" value="SRPBCC"/>
    <property type="match status" value="1"/>
</dbReference>
<accession>A0A077LT43</accession>
<dbReference type="SUPFAM" id="SSF55961">
    <property type="entry name" value="Bet v1-like"/>
    <property type="match status" value="1"/>
</dbReference>
<dbReference type="STRING" id="1194083.BN12_1320008"/>
<keyword evidence="2" id="KW-1185">Reference proteome</keyword>
<dbReference type="AlphaFoldDB" id="A0A077LT43"/>
<organism evidence="1 2">
    <name type="scientific">Nostocoides japonicum T1-X7</name>
    <dbReference type="NCBI Taxonomy" id="1194083"/>
    <lineage>
        <taxon>Bacteria</taxon>
        <taxon>Bacillati</taxon>
        <taxon>Actinomycetota</taxon>
        <taxon>Actinomycetes</taxon>
        <taxon>Micrococcales</taxon>
        <taxon>Intrasporangiaceae</taxon>
        <taxon>Nostocoides</taxon>
    </lineage>
</organism>
<reference evidence="1 2" key="1">
    <citation type="journal article" date="2013" name="ISME J.">
        <title>A metabolic model for members of the genus Tetrasphaera involved in enhanced biological phosphorus removal.</title>
        <authorList>
            <person name="Kristiansen R."/>
            <person name="Nguyen H.T.T."/>
            <person name="Saunders A.M."/>
            <person name="Nielsen J.L."/>
            <person name="Wimmer R."/>
            <person name="Le V.Q."/>
            <person name="McIlroy S.J."/>
            <person name="Petrovski S."/>
            <person name="Seviour R.J."/>
            <person name="Calteau A."/>
            <person name="Nielsen K.L."/>
            <person name="Nielsen P.H."/>
        </authorList>
    </citation>
    <scope>NUCLEOTIDE SEQUENCE [LARGE SCALE GENOMIC DNA]</scope>
    <source>
        <strain evidence="1 2">T1-X7</strain>
    </source>
</reference>
<dbReference type="InterPro" id="IPR023393">
    <property type="entry name" value="START-like_dom_sf"/>
</dbReference>
<dbReference type="InterPro" id="IPR019587">
    <property type="entry name" value="Polyketide_cyclase/dehydratase"/>
</dbReference>
<gene>
    <name evidence="1" type="ORF">BN12_1320008</name>
</gene>
<sequence length="143" mass="15353">MTFTLRHTSTASPDRVWAVVTDVARHGDHVPATAVHTDAGPKRLGWGFTARTAVGPAHVDDTMVLSVWDPPHRMRVVKVGRMLRGWAEATVEPGPDGGSVLTWRESIVPPGLPRALHGVADRIAGPAYDRVLRSLLATAEEAG</sequence>
<dbReference type="Proteomes" id="UP000035721">
    <property type="component" value="Unassembled WGS sequence"/>
</dbReference>
<evidence type="ECO:0008006" key="3">
    <source>
        <dbReference type="Google" id="ProtNLM"/>
    </source>
</evidence>
<dbReference type="RefSeq" id="WP_048553284.1">
    <property type="nucleotide sequence ID" value="NZ_HF570958.1"/>
</dbReference>
<proteinExistence type="predicted"/>
<dbReference type="Gene3D" id="3.30.530.20">
    <property type="match status" value="1"/>
</dbReference>
<comment type="caution">
    <text evidence="1">The sequence shown here is derived from an EMBL/GenBank/DDBJ whole genome shotgun (WGS) entry which is preliminary data.</text>
</comment>
<name>A0A077LT43_9MICO</name>
<dbReference type="OrthoDB" id="4823586at2"/>